<evidence type="ECO:0000256" key="2">
    <source>
        <dbReference type="RuleBase" id="RU003749"/>
    </source>
</evidence>
<dbReference type="CDD" id="cd07043">
    <property type="entry name" value="STAS_anti-anti-sigma_factors"/>
    <property type="match status" value="1"/>
</dbReference>
<dbReference type="EMBL" id="BAAAZG010000038">
    <property type="protein sequence ID" value="GAA4084722.1"/>
    <property type="molecule type" value="Genomic_DNA"/>
</dbReference>
<sequence length="126" mass="13568">MSTDPALTVEVTEQAGYSLVVPAGSIDFHTHPALNEHLGRAIDMTSLAVIVDMTGVEFCDSSGLNVFARARRRADARGVTVVIVGMPSRVERVFSLTGLDQAFYHQPDLRTALHWLETGASEPSAS</sequence>
<organism evidence="4 5">
    <name type="scientific">Actinomadura miaoliensis</name>
    <dbReference type="NCBI Taxonomy" id="430685"/>
    <lineage>
        <taxon>Bacteria</taxon>
        <taxon>Bacillati</taxon>
        <taxon>Actinomycetota</taxon>
        <taxon>Actinomycetes</taxon>
        <taxon>Streptosporangiales</taxon>
        <taxon>Thermomonosporaceae</taxon>
        <taxon>Actinomadura</taxon>
    </lineage>
</organism>
<dbReference type="NCBIfam" id="TIGR00377">
    <property type="entry name" value="ant_ant_sig"/>
    <property type="match status" value="1"/>
</dbReference>
<dbReference type="Pfam" id="PF01740">
    <property type="entry name" value="STAS"/>
    <property type="match status" value="1"/>
</dbReference>
<proteinExistence type="inferred from homology"/>
<keyword evidence="5" id="KW-1185">Reference proteome</keyword>
<evidence type="ECO:0000313" key="4">
    <source>
        <dbReference type="EMBL" id="GAA4084722.1"/>
    </source>
</evidence>
<dbReference type="PANTHER" id="PTHR33495">
    <property type="entry name" value="ANTI-SIGMA FACTOR ANTAGONIST TM_1081-RELATED-RELATED"/>
    <property type="match status" value="1"/>
</dbReference>
<dbReference type="InterPro" id="IPR036513">
    <property type="entry name" value="STAS_dom_sf"/>
</dbReference>
<evidence type="ECO:0000313" key="5">
    <source>
        <dbReference type="Proteomes" id="UP001500683"/>
    </source>
</evidence>
<dbReference type="SUPFAM" id="SSF52091">
    <property type="entry name" value="SpoIIaa-like"/>
    <property type="match status" value="1"/>
</dbReference>
<name>A0ABP7WAE5_9ACTN</name>
<dbReference type="PROSITE" id="PS50801">
    <property type="entry name" value="STAS"/>
    <property type="match status" value="1"/>
</dbReference>
<evidence type="ECO:0000259" key="3">
    <source>
        <dbReference type="PROSITE" id="PS50801"/>
    </source>
</evidence>
<protein>
    <recommendedName>
        <fullName evidence="2">Anti-sigma factor antagonist</fullName>
    </recommendedName>
</protein>
<dbReference type="InterPro" id="IPR002645">
    <property type="entry name" value="STAS_dom"/>
</dbReference>
<comment type="caution">
    <text evidence="4">The sequence shown here is derived from an EMBL/GenBank/DDBJ whole genome shotgun (WGS) entry which is preliminary data.</text>
</comment>
<dbReference type="Proteomes" id="UP001500683">
    <property type="component" value="Unassembled WGS sequence"/>
</dbReference>
<dbReference type="Gene3D" id="3.30.750.24">
    <property type="entry name" value="STAS domain"/>
    <property type="match status" value="1"/>
</dbReference>
<reference evidence="5" key="1">
    <citation type="journal article" date="2019" name="Int. J. Syst. Evol. Microbiol.">
        <title>The Global Catalogue of Microorganisms (GCM) 10K type strain sequencing project: providing services to taxonomists for standard genome sequencing and annotation.</title>
        <authorList>
            <consortium name="The Broad Institute Genomics Platform"/>
            <consortium name="The Broad Institute Genome Sequencing Center for Infectious Disease"/>
            <person name="Wu L."/>
            <person name="Ma J."/>
        </authorList>
    </citation>
    <scope>NUCLEOTIDE SEQUENCE [LARGE SCALE GENOMIC DNA]</scope>
    <source>
        <strain evidence="5">JCM 16702</strain>
    </source>
</reference>
<evidence type="ECO:0000256" key="1">
    <source>
        <dbReference type="ARBA" id="ARBA00009013"/>
    </source>
</evidence>
<dbReference type="InterPro" id="IPR003658">
    <property type="entry name" value="Anti-sigma_ant"/>
</dbReference>
<comment type="similarity">
    <text evidence="1 2">Belongs to the anti-sigma-factor antagonist family.</text>
</comment>
<accession>A0ABP7WAE5</accession>
<feature type="domain" description="STAS" evidence="3">
    <location>
        <begin position="7"/>
        <end position="116"/>
    </location>
</feature>
<dbReference type="PANTHER" id="PTHR33495:SF2">
    <property type="entry name" value="ANTI-SIGMA FACTOR ANTAGONIST TM_1081-RELATED"/>
    <property type="match status" value="1"/>
</dbReference>
<gene>
    <name evidence="4" type="ORF">GCM10022214_50760</name>
</gene>
<dbReference type="RefSeq" id="WP_344952316.1">
    <property type="nucleotide sequence ID" value="NZ_BAAAZG010000038.1"/>
</dbReference>